<organism evidence="1 2">
    <name type="scientific">Pleuronectes platessa</name>
    <name type="common">European plaice</name>
    <dbReference type="NCBI Taxonomy" id="8262"/>
    <lineage>
        <taxon>Eukaryota</taxon>
        <taxon>Metazoa</taxon>
        <taxon>Chordata</taxon>
        <taxon>Craniata</taxon>
        <taxon>Vertebrata</taxon>
        <taxon>Euteleostomi</taxon>
        <taxon>Actinopterygii</taxon>
        <taxon>Neopterygii</taxon>
        <taxon>Teleostei</taxon>
        <taxon>Neoteleostei</taxon>
        <taxon>Acanthomorphata</taxon>
        <taxon>Carangaria</taxon>
        <taxon>Pleuronectiformes</taxon>
        <taxon>Pleuronectoidei</taxon>
        <taxon>Pleuronectidae</taxon>
        <taxon>Pleuronectes</taxon>
    </lineage>
</organism>
<dbReference type="AlphaFoldDB" id="A0A9N7UF74"/>
<evidence type="ECO:0000313" key="1">
    <source>
        <dbReference type="EMBL" id="CAB1430310.1"/>
    </source>
</evidence>
<dbReference type="Proteomes" id="UP001153269">
    <property type="component" value="Unassembled WGS sequence"/>
</dbReference>
<dbReference type="EMBL" id="CADEAL010001224">
    <property type="protein sequence ID" value="CAB1430310.1"/>
    <property type="molecule type" value="Genomic_DNA"/>
</dbReference>
<gene>
    <name evidence="1" type="ORF">PLEPLA_LOCUS18292</name>
</gene>
<comment type="caution">
    <text evidence="1">The sequence shown here is derived from an EMBL/GenBank/DDBJ whole genome shotgun (WGS) entry which is preliminary data.</text>
</comment>
<proteinExistence type="predicted"/>
<name>A0A9N7UF74_PLEPL</name>
<protein>
    <submittedName>
        <fullName evidence="1">Uncharacterized protein</fullName>
    </submittedName>
</protein>
<sequence length="226" mass="25554">MIERVKAGRLQLEVGCSWCCVQKFAARWSPSTRRERRIHIRVLPLTFPRLSKRLSVLHTEPLAASCRRFALPSCMGRDVAPAQEDGRLDIGGKKQQQQQEEDNSFVPIARTRAHTVRQRTVPLKRHRESAYVSPRVRAHIHGHRGDGAPAAVRRARFSPCRDLCLGEVQGGGHCTKRFDPRTADCLSTSQSEWEERGKLEGTFDAFCLNGSVNLHFVFLSHPFGFS</sequence>
<accession>A0A9N7UF74</accession>
<reference evidence="1" key="1">
    <citation type="submission" date="2020-03" db="EMBL/GenBank/DDBJ databases">
        <authorList>
            <person name="Weist P."/>
        </authorList>
    </citation>
    <scope>NUCLEOTIDE SEQUENCE</scope>
</reference>
<keyword evidence="2" id="KW-1185">Reference proteome</keyword>
<evidence type="ECO:0000313" key="2">
    <source>
        <dbReference type="Proteomes" id="UP001153269"/>
    </source>
</evidence>